<keyword evidence="2" id="KW-1185">Reference proteome</keyword>
<organism evidence="1 2">
    <name type="scientific">Hyunsoonleella aestuarii</name>
    <dbReference type="NCBI Taxonomy" id="912802"/>
    <lineage>
        <taxon>Bacteria</taxon>
        <taxon>Pseudomonadati</taxon>
        <taxon>Bacteroidota</taxon>
        <taxon>Flavobacteriia</taxon>
        <taxon>Flavobacteriales</taxon>
        <taxon>Flavobacteriaceae</taxon>
    </lineage>
</organism>
<evidence type="ECO:0000313" key="1">
    <source>
        <dbReference type="EMBL" id="GAA4270225.1"/>
    </source>
</evidence>
<reference evidence="2" key="1">
    <citation type="journal article" date="2019" name="Int. J. Syst. Evol. Microbiol.">
        <title>The Global Catalogue of Microorganisms (GCM) 10K type strain sequencing project: providing services to taxonomists for standard genome sequencing and annotation.</title>
        <authorList>
            <consortium name="The Broad Institute Genomics Platform"/>
            <consortium name="The Broad Institute Genome Sequencing Center for Infectious Disease"/>
            <person name="Wu L."/>
            <person name="Ma J."/>
        </authorList>
    </citation>
    <scope>NUCLEOTIDE SEQUENCE [LARGE SCALE GENOMIC DNA]</scope>
    <source>
        <strain evidence="2">JCM 17452</strain>
    </source>
</reference>
<evidence type="ECO:0000313" key="2">
    <source>
        <dbReference type="Proteomes" id="UP001500027"/>
    </source>
</evidence>
<dbReference type="Proteomes" id="UP001500027">
    <property type="component" value="Unassembled WGS sequence"/>
</dbReference>
<accession>A0ABP8EDA0</accession>
<protein>
    <recommendedName>
        <fullName evidence="3">DNA topoisomerase IV</fullName>
    </recommendedName>
</protein>
<sequence length="129" mass="15241">MPKNYSMRLFGLIMLICLTSCYNIERNCTDYKTGTFYSEVIIDDVTYKSQFERFKTTQVETYNSKIDSSKLRWINDCEVIFKTINPKNRAEQKDVHLKILTTTDSSYTFEYSYVGETKKQKGTAYRLNQ</sequence>
<proteinExistence type="predicted"/>
<name>A0ABP8EDA0_9FLAO</name>
<evidence type="ECO:0008006" key="3">
    <source>
        <dbReference type="Google" id="ProtNLM"/>
    </source>
</evidence>
<dbReference type="EMBL" id="BAABAV010000002">
    <property type="protein sequence ID" value="GAA4270225.1"/>
    <property type="molecule type" value="Genomic_DNA"/>
</dbReference>
<comment type="caution">
    <text evidence="1">The sequence shown here is derived from an EMBL/GenBank/DDBJ whole genome shotgun (WGS) entry which is preliminary data.</text>
</comment>
<gene>
    <name evidence="1" type="ORF">GCM10022257_23260</name>
</gene>